<evidence type="ECO:0000259" key="4">
    <source>
        <dbReference type="Pfam" id="PF00278"/>
    </source>
</evidence>
<keyword evidence="7" id="KW-1185">Reference proteome</keyword>
<reference evidence="6 7" key="1">
    <citation type="submission" date="2020-08" db="EMBL/GenBank/DDBJ databases">
        <title>Genomic Encyclopedia of Type Strains, Phase III (KMG-III): the genomes of soil and plant-associated and newly described type strains.</title>
        <authorList>
            <person name="Whitman W."/>
        </authorList>
    </citation>
    <scope>NUCLEOTIDE SEQUENCE [LARGE SCALE GENOMIC DNA]</scope>
    <source>
        <strain evidence="6 7">CECT 8840</strain>
    </source>
</reference>
<dbReference type="PRINTS" id="PR01179">
    <property type="entry name" value="ODADCRBXLASE"/>
</dbReference>
<dbReference type="Pfam" id="PF02784">
    <property type="entry name" value="Orn_Arg_deC_N"/>
    <property type="match status" value="1"/>
</dbReference>
<keyword evidence="6" id="KW-0456">Lyase</keyword>
<evidence type="ECO:0000256" key="1">
    <source>
        <dbReference type="ARBA" id="ARBA00001933"/>
    </source>
</evidence>
<evidence type="ECO:0000256" key="3">
    <source>
        <dbReference type="RuleBase" id="RU003737"/>
    </source>
</evidence>
<keyword evidence="2" id="KW-0663">Pyridoxal phosphate</keyword>
<evidence type="ECO:0000313" key="7">
    <source>
        <dbReference type="Proteomes" id="UP000552644"/>
    </source>
</evidence>
<dbReference type="Gene3D" id="3.20.20.10">
    <property type="entry name" value="Alanine racemase"/>
    <property type="match status" value="1"/>
</dbReference>
<dbReference type="InterPro" id="IPR022644">
    <property type="entry name" value="De-COase2_N"/>
</dbReference>
<dbReference type="EC" id="4.1.1.20" evidence="6"/>
<dbReference type="AlphaFoldDB" id="A0A7W7VNV0"/>
<dbReference type="SUPFAM" id="SSF50621">
    <property type="entry name" value="Alanine racemase C-terminal domain-like"/>
    <property type="match status" value="1"/>
</dbReference>
<protein>
    <submittedName>
        <fullName evidence="6">Diaminopimelate decarboxylase</fullName>
        <ecNumber evidence="6">4.1.1.20</ecNumber>
    </submittedName>
</protein>
<dbReference type="InterPro" id="IPR022643">
    <property type="entry name" value="De-COase2_C"/>
</dbReference>
<dbReference type="RefSeq" id="WP_184717389.1">
    <property type="nucleotide sequence ID" value="NZ_JACHJP010000004.1"/>
</dbReference>
<proteinExistence type="inferred from homology"/>
<dbReference type="InterPro" id="IPR009006">
    <property type="entry name" value="Ala_racemase/Decarboxylase_C"/>
</dbReference>
<dbReference type="InterPro" id="IPR029066">
    <property type="entry name" value="PLP-binding_barrel"/>
</dbReference>
<dbReference type="GO" id="GO:0009089">
    <property type="term" value="P:lysine biosynthetic process via diaminopimelate"/>
    <property type="evidence" value="ECO:0007669"/>
    <property type="project" value="TreeGrafter"/>
</dbReference>
<sequence length="390" mass="43534">MRDRLPSVVSEFGTPCYVYDENLIDRNVSRFTGLAYPEKAVHFASMANNNPRLLELVRQRGLGIFVNSLKHMRLALNCGFSPNEIIYTSTGVRREDLEFIVEHGVAVNLDSIGQLRLFGEVNPGGRCGIRLNIDENSLDNVFIGAESRIGVLESEFEKVMATAKEHDITIVGTHVYLGTNIVSLPTMMQGVKRTLELSNYFPDLEYVDLGGGFPVRGDEAVDFDYARYDQGITEIFNAYSKERGRQIKLILEPGRSLFGDTAVFCTSVLDVKERPDRFLVCCDASATLLPRSMFYDEFHIVDTLDKRGPVLEKPVDIVGSTTYSRDFLAKGVHLPALEPGDVLVFDQAGSYCYSMITQFLGQTEPCEVLLGKDGKPTLIRSREQLVGSDR</sequence>
<accession>A0A7W7VNV0</accession>
<dbReference type="SUPFAM" id="SSF51419">
    <property type="entry name" value="PLP-binding barrel"/>
    <property type="match status" value="1"/>
</dbReference>
<dbReference type="InterPro" id="IPR000183">
    <property type="entry name" value="Orn/DAP/Arg_de-COase"/>
</dbReference>
<evidence type="ECO:0000313" key="6">
    <source>
        <dbReference type="EMBL" id="MBB4917281.1"/>
    </source>
</evidence>
<name>A0A7W7VNV0_9ACTN</name>
<dbReference type="PANTHER" id="PTHR43727">
    <property type="entry name" value="DIAMINOPIMELATE DECARBOXYLASE"/>
    <property type="match status" value="1"/>
</dbReference>
<organism evidence="6 7">
    <name type="scientific">Streptosporangium saharense</name>
    <dbReference type="NCBI Taxonomy" id="1706840"/>
    <lineage>
        <taxon>Bacteria</taxon>
        <taxon>Bacillati</taxon>
        <taxon>Actinomycetota</taxon>
        <taxon>Actinomycetes</taxon>
        <taxon>Streptosporangiales</taxon>
        <taxon>Streptosporangiaceae</taxon>
        <taxon>Streptosporangium</taxon>
    </lineage>
</organism>
<evidence type="ECO:0000259" key="5">
    <source>
        <dbReference type="Pfam" id="PF02784"/>
    </source>
</evidence>
<comment type="similarity">
    <text evidence="3">Belongs to the Orn/Lys/Arg decarboxylase class-II family.</text>
</comment>
<dbReference type="EMBL" id="JACHJP010000004">
    <property type="protein sequence ID" value="MBB4917281.1"/>
    <property type="molecule type" value="Genomic_DNA"/>
</dbReference>
<feature type="domain" description="Orn/DAP/Arg decarboxylase 2 N-terminal" evidence="5">
    <location>
        <begin position="35"/>
        <end position="257"/>
    </location>
</feature>
<dbReference type="Proteomes" id="UP000552644">
    <property type="component" value="Unassembled WGS sequence"/>
</dbReference>
<dbReference type="PANTHER" id="PTHR43727:SF2">
    <property type="entry name" value="GROUP IV DECARBOXYLASE"/>
    <property type="match status" value="1"/>
</dbReference>
<dbReference type="Gene3D" id="2.40.37.10">
    <property type="entry name" value="Lyase, Ornithine Decarboxylase, Chain A, domain 1"/>
    <property type="match status" value="1"/>
</dbReference>
<dbReference type="GO" id="GO:0008836">
    <property type="term" value="F:diaminopimelate decarboxylase activity"/>
    <property type="evidence" value="ECO:0007669"/>
    <property type="project" value="UniProtKB-EC"/>
</dbReference>
<gene>
    <name evidence="6" type="ORF">FHS44_004389</name>
</gene>
<comment type="caution">
    <text evidence="6">The sequence shown here is derived from an EMBL/GenBank/DDBJ whole genome shotgun (WGS) entry which is preliminary data.</text>
</comment>
<comment type="cofactor">
    <cofactor evidence="1">
        <name>pyridoxal 5'-phosphate</name>
        <dbReference type="ChEBI" id="CHEBI:597326"/>
    </cofactor>
</comment>
<evidence type="ECO:0000256" key="2">
    <source>
        <dbReference type="ARBA" id="ARBA00022898"/>
    </source>
</evidence>
<feature type="domain" description="Orn/DAP/Arg decarboxylase 2 C-terminal" evidence="4">
    <location>
        <begin position="16"/>
        <end position="349"/>
    </location>
</feature>
<dbReference type="Pfam" id="PF00278">
    <property type="entry name" value="Orn_DAP_Arg_deC"/>
    <property type="match status" value="1"/>
</dbReference>